<dbReference type="InterPro" id="IPR052906">
    <property type="entry name" value="Type_IV_Methyl-Rstrct_Enzyme"/>
</dbReference>
<dbReference type="PANTHER" id="PTHR30015:SF7">
    <property type="entry name" value="TYPE IV METHYL-DIRECTED RESTRICTION ENZYME ECOKMRR"/>
    <property type="match status" value="1"/>
</dbReference>
<dbReference type="RefSeq" id="WP_253359030.1">
    <property type="nucleotide sequence ID" value="NZ_JAIULA010000002.1"/>
</dbReference>
<evidence type="ECO:0000313" key="4">
    <source>
        <dbReference type="Proteomes" id="UP001139006"/>
    </source>
</evidence>
<dbReference type="EMBL" id="JAIULA010000002">
    <property type="protein sequence ID" value="MCP0886084.1"/>
    <property type="molecule type" value="Genomic_DNA"/>
</dbReference>
<evidence type="ECO:0000256" key="1">
    <source>
        <dbReference type="ARBA" id="ARBA00022801"/>
    </source>
</evidence>
<accession>A0A9X2FGW5</accession>
<dbReference type="InterPro" id="IPR007560">
    <property type="entry name" value="Restrct_endonuc_IV_Mrr"/>
</dbReference>
<dbReference type="GO" id="GO:0009307">
    <property type="term" value="P:DNA restriction-modification system"/>
    <property type="evidence" value="ECO:0007669"/>
    <property type="project" value="InterPro"/>
</dbReference>
<organism evidence="3 4">
    <name type="scientific">Ligilactobacillus ubinensis</name>
    <dbReference type="NCBI Taxonomy" id="2876789"/>
    <lineage>
        <taxon>Bacteria</taxon>
        <taxon>Bacillati</taxon>
        <taxon>Bacillota</taxon>
        <taxon>Bacilli</taxon>
        <taxon>Lactobacillales</taxon>
        <taxon>Lactobacillaceae</taxon>
        <taxon>Ligilactobacillus</taxon>
    </lineage>
</organism>
<dbReference type="InterPro" id="IPR011856">
    <property type="entry name" value="tRNA_endonuc-like_dom_sf"/>
</dbReference>
<dbReference type="PANTHER" id="PTHR30015">
    <property type="entry name" value="MRR RESTRICTION SYSTEM PROTEIN"/>
    <property type="match status" value="1"/>
</dbReference>
<gene>
    <name evidence="3" type="ORF">LB941_01885</name>
</gene>
<dbReference type="GO" id="GO:0015666">
    <property type="term" value="F:restriction endodeoxyribonuclease activity"/>
    <property type="evidence" value="ECO:0007669"/>
    <property type="project" value="TreeGrafter"/>
</dbReference>
<dbReference type="AlphaFoldDB" id="A0A9X2FGW5"/>
<keyword evidence="1" id="KW-0378">Hydrolase</keyword>
<dbReference type="Proteomes" id="UP001139006">
    <property type="component" value="Unassembled WGS sequence"/>
</dbReference>
<dbReference type="SUPFAM" id="SSF52980">
    <property type="entry name" value="Restriction endonuclease-like"/>
    <property type="match status" value="1"/>
</dbReference>
<keyword evidence="4" id="KW-1185">Reference proteome</keyword>
<dbReference type="Pfam" id="PF04471">
    <property type="entry name" value="Mrr_cat"/>
    <property type="match status" value="1"/>
</dbReference>
<dbReference type="GO" id="GO:0003677">
    <property type="term" value="F:DNA binding"/>
    <property type="evidence" value="ECO:0007669"/>
    <property type="project" value="InterPro"/>
</dbReference>
<dbReference type="InterPro" id="IPR011335">
    <property type="entry name" value="Restrct_endonuc-II-like"/>
</dbReference>
<evidence type="ECO:0000259" key="2">
    <source>
        <dbReference type="Pfam" id="PF04471"/>
    </source>
</evidence>
<sequence length="298" mass="34444">MANRQIETENKAMKEILIAMHNLGGQVTRKQVLQELRDSSDVFSEKEIDATRTSKKSGKIYHPFQWKFNFAVKHLILAGFIETENGRDLELSKKGRNVDINDFDADRDVRSISESKMPHHKMQNKVEQVAINLTSNEQDESEKIEEPWRRQLLDALMKMNPKKFELFCRGLLTKMGIDVDEEKGVQYVVDGGIDGFGYVRSDDYRTTRVALQAKRWQGKVSAPEIDKFRGAMDKFNAEFGIFITNSDFTREAVKTSREGTRIITLINGDQICDLVAKYNYYVEPVTTYQLKDFYLDKD</sequence>
<dbReference type="Gene3D" id="3.40.1350.10">
    <property type="match status" value="1"/>
</dbReference>
<feature type="domain" description="Restriction endonuclease type IV Mrr" evidence="2">
    <location>
        <begin position="157"/>
        <end position="274"/>
    </location>
</feature>
<name>A0A9X2FGW5_9LACO</name>
<reference evidence="3 4" key="1">
    <citation type="journal article" date="2023" name="Int. J. Syst. Evol. Microbiol.">
        <title>Ligilactobacillus ubinensis sp. nov., a novel species isolated from the wild ferment of a durian fruit (Durio zibethinus).</title>
        <authorList>
            <person name="Heng Y.C."/>
            <person name="Menon N."/>
            <person name="Chen B."/>
            <person name="Loo B.Z.L."/>
            <person name="Wong G.W.J."/>
            <person name="Lim A.C.H."/>
            <person name="Silvaraju S."/>
            <person name="Kittelmann S."/>
        </authorList>
    </citation>
    <scope>NUCLEOTIDE SEQUENCE [LARGE SCALE GENOMIC DNA]</scope>
    <source>
        <strain evidence="3 4">WILCCON 0076</strain>
    </source>
</reference>
<protein>
    <submittedName>
        <fullName evidence="3">Mrr restriction system protein</fullName>
    </submittedName>
</protein>
<proteinExistence type="predicted"/>
<evidence type="ECO:0000313" key="3">
    <source>
        <dbReference type="EMBL" id="MCP0886084.1"/>
    </source>
</evidence>
<comment type="caution">
    <text evidence="3">The sequence shown here is derived from an EMBL/GenBank/DDBJ whole genome shotgun (WGS) entry which is preliminary data.</text>
</comment>